<sequence>MPHLDTAAPARPAGAIPGPSSLTWRYAGDWRGVFSSRSTLLLQVAHPVVGAGVADHSDFLNDRWGRLVRTMESTFAFLGYRGEDRGRTEAARLREIHKGIKGVDAEGRRYHALNPEAYLWVHATLYHGMVETQRVFGRALGPVKEAALFGEWRDLALALGITERHLPDSPAAFRAYFDGMVEDRLERNETVDLLIRLDREPLPPPPNWPLPRAAWTGLALPPGRLLRKTGIGTLPAVLRDRFGLPWTPGDQRRFAVFARGVRLAGTVTPEPLRYSPVAARAMRRARRSGGG</sequence>
<accession>A0ABV4QMF4</accession>
<organism evidence="2 3">
    <name type="scientific">Actinomadura monticuli</name>
    <dbReference type="NCBI Taxonomy" id="3097367"/>
    <lineage>
        <taxon>Bacteria</taxon>
        <taxon>Bacillati</taxon>
        <taxon>Actinomycetota</taxon>
        <taxon>Actinomycetes</taxon>
        <taxon>Streptosporangiales</taxon>
        <taxon>Thermomonosporaceae</taxon>
        <taxon>Actinomadura</taxon>
    </lineage>
</organism>
<evidence type="ECO:0000259" key="1">
    <source>
        <dbReference type="Pfam" id="PF09995"/>
    </source>
</evidence>
<keyword evidence="3" id="KW-1185">Reference proteome</keyword>
<dbReference type="PANTHER" id="PTHR36151">
    <property type="entry name" value="BLR2777 PROTEIN"/>
    <property type="match status" value="1"/>
</dbReference>
<dbReference type="PANTHER" id="PTHR36151:SF3">
    <property type="entry name" value="ER-BOUND OXYGENASE MPAB_MPAB'_RUBBER OXYGENASE CATALYTIC DOMAIN-CONTAINING PROTEIN"/>
    <property type="match status" value="1"/>
</dbReference>
<dbReference type="RefSeq" id="WP_371953617.1">
    <property type="nucleotide sequence ID" value="NZ_JAXCEI010000016.1"/>
</dbReference>
<evidence type="ECO:0000313" key="3">
    <source>
        <dbReference type="Proteomes" id="UP001569963"/>
    </source>
</evidence>
<evidence type="ECO:0000313" key="2">
    <source>
        <dbReference type="EMBL" id="MFA1543114.1"/>
    </source>
</evidence>
<feature type="domain" description="ER-bound oxygenase mpaB/mpaB'/Rubber oxygenase catalytic" evidence="1">
    <location>
        <begin position="24"/>
        <end position="262"/>
    </location>
</feature>
<protein>
    <submittedName>
        <fullName evidence="2">Oxygenase MpaB family protein</fullName>
        <ecNumber evidence="2">1.-.-.-</ecNumber>
    </submittedName>
</protein>
<name>A0ABV4QMF4_9ACTN</name>
<proteinExistence type="predicted"/>
<dbReference type="EMBL" id="JAXCEI010000016">
    <property type="protein sequence ID" value="MFA1543114.1"/>
    <property type="molecule type" value="Genomic_DNA"/>
</dbReference>
<reference evidence="2 3" key="1">
    <citation type="submission" date="2023-11" db="EMBL/GenBank/DDBJ databases">
        <title>Actinomadura monticuli sp. nov., isolated from volcanic ash.</title>
        <authorList>
            <person name="Lee S.D."/>
            <person name="Yang H."/>
            <person name="Kim I.S."/>
        </authorList>
    </citation>
    <scope>NUCLEOTIDE SEQUENCE [LARGE SCALE GENOMIC DNA]</scope>
    <source>
        <strain evidence="2 3">DLS-62</strain>
    </source>
</reference>
<dbReference type="GO" id="GO:0016491">
    <property type="term" value="F:oxidoreductase activity"/>
    <property type="evidence" value="ECO:0007669"/>
    <property type="project" value="UniProtKB-KW"/>
</dbReference>
<dbReference type="Pfam" id="PF09995">
    <property type="entry name" value="MPAB_Lcp_cat"/>
    <property type="match status" value="1"/>
</dbReference>
<dbReference type="EC" id="1.-.-.-" evidence="2"/>
<keyword evidence="2" id="KW-0560">Oxidoreductase</keyword>
<dbReference type="Proteomes" id="UP001569963">
    <property type="component" value="Unassembled WGS sequence"/>
</dbReference>
<comment type="caution">
    <text evidence="2">The sequence shown here is derived from an EMBL/GenBank/DDBJ whole genome shotgun (WGS) entry which is preliminary data.</text>
</comment>
<dbReference type="InterPro" id="IPR018713">
    <property type="entry name" value="MPAB/Lcp_cat_dom"/>
</dbReference>
<gene>
    <name evidence="2" type="ORF">SM611_29650</name>
</gene>